<dbReference type="SUPFAM" id="SSF55711">
    <property type="entry name" value="Subdomain of clathrin and coatomer appendage domain"/>
    <property type="match status" value="1"/>
</dbReference>
<dbReference type="Gene3D" id="2.60.40.1230">
    <property type="match status" value="1"/>
</dbReference>
<proteinExistence type="inferred from homology"/>
<dbReference type="PANTHER" id="PTHR22780">
    <property type="entry name" value="ADAPTIN, ALPHA/GAMMA/EPSILON"/>
    <property type="match status" value="1"/>
</dbReference>
<dbReference type="Gene3D" id="3.30.310.10">
    <property type="entry name" value="TATA-Binding Protein"/>
    <property type="match status" value="1"/>
</dbReference>
<dbReference type="GO" id="GO:0072583">
    <property type="term" value="P:clathrin-dependent endocytosis"/>
    <property type="evidence" value="ECO:0007669"/>
    <property type="project" value="InterPro"/>
</dbReference>
<evidence type="ECO:0000256" key="2">
    <source>
        <dbReference type="ARBA" id="ARBA00022448"/>
    </source>
</evidence>
<evidence type="ECO:0000256" key="1">
    <source>
        <dbReference type="ARBA" id="ARBA00004184"/>
    </source>
</evidence>
<dbReference type="Pfam" id="PF01602">
    <property type="entry name" value="Adaptin_N"/>
    <property type="match status" value="1"/>
</dbReference>
<organism evidence="9 10">
    <name type="scientific">Lachancea nothofagi CBS 11611</name>
    <dbReference type="NCBI Taxonomy" id="1266666"/>
    <lineage>
        <taxon>Eukaryota</taxon>
        <taxon>Fungi</taxon>
        <taxon>Dikarya</taxon>
        <taxon>Ascomycota</taxon>
        <taxon>Saccharomycotina</taxon>
        <taxon>Saccharomycetes</taxon>
        <taxon>Saccharomycetales</taxon>
        <taxon>Saccharomycetaceae</taxon>
        <taxon>Lachancea</taxon>
    </lineage>
</organism>
<dbReference type="InterPro" id="IPR016024">
    <property type="entry name" value="ARM-type_fold"/>
</dbReference>
<comment type="subcellular location">
    <subcellularLocation>
        <location evidence="1">Endomembrane system</location>
        <topology evidence="1">Peripheral membrane protein</topology>
    </subcellularLocation>
    <subcellularLocation>
        <location evidence="5">Membrane</location>
        <location evidence="5">Coated pit</location>
    </subcellularLocation>
</comment>
<evidence type="ECO:0000256" key="3">
    <source>
        <dbReference type="ARBA" id="ARBA00022927"/>
    </source>
</evidence>
<reference evidence="10" key="1">
    <citation type="submission" date="2016-03" db="EMBL/GenBank/DDBJ databases">
        <authorList>
            <person name="Devillers Hugo."/>
        </authorList>
    </citation>
    <scope>NUCLEOTIDE SEQUENCE [LARGE SCALE GENOMIC DNA]</scope>
</reference>
<evidence type="ECO:0000313" key="9">
    <source>
        <dbReference type="EMBL" id="SCU94423.1"/>
    </source>
</evidence>
<feature type="region of interest" description="Disordered" evidence="7">
    <location>
        <begin position="678"/>
        <end position="705"/>
    </location>
</feature>
<evidence type="ECO:0000256" key="5">
    <source>
        <dbReference type="PIRNR" id="PIRNR037091"/>
    </source>
</evidence>
<dbReference type="InterPro" id="IPR012295">
    <property type="entry name" value="TBP_dom_sf"/>
</dbReference>
<keyword evidence="4 5" id="KW-0472">Membrane</keyword>
<feature type="domain" description="Clathrin/coatomer adaptor adaptin-like N-terminal" evidence="8">
    <location>
        <begin position="65"/>
        <end position="637"/>
    </location>
</feature>
<keyword evidence="2 5" id="KW-0813">Transport</keyword>
<dbReference type="Proteomes" id="UP000189911">
    <property type="component" value="Chromosome E"/>
</dbReference>
<evidence type="ECO:0000256" key="7">
    <source>
        <dbReference type="SAM" id="MobiDB-lite"/>
    </source>
</evidence>
<dbReference type="PIRSF" id="PIRSF037091">
    <property type="entry name" value="AP2_complex_alpha"/>
    <property type="match status" value="1"/>
</dbReference>
<comment type="similarity">
    <text evidence="5">Belongs to the adaptor complexes large subunit family.</text>
</comment>
<keyword evidence="3 5" id="KW-0653">Protein transport</keyword>
<evidence type="ECO:0000256" key="6">
    <source>
        <dbReference type="PIRSR" id="PIRSR037091-1"/>
    </source>
</evidence>
<dbReference type="GO" id="GO:0006886">
    <property type="term" value="P:intracellular protein transport"/>
    <property type="evidence" value="ECO:0007669"/>
    <property type="project" value="UniProtKB-UniRule"/>
</dbReference>
<protein>
    <recommendedName>
        <fullName evidence="5">AP-2 complex subunit alpha</fullName>
    </recommendedName>
</protein>
<sequence length="970" mass="108037">MVANSSHNSMKGLQLFIADLRGSLHAEDREKRIMSEMVSIRKQFGANNNTGNINGHSSSTASLSGYQRKKYIAKLAYIFIVTNTTRISDVMFGLDQCCELMASVVYSEKFIAYMTLELLYNNPSVIQQIGDRVVQQLKIDLASTSDNMVSLALNFLGVTGKCDSNLTRELIHEVFQVLRSPTSAQILKKKSALAFLALLRNDSSILTQDARRKQLWIQRIMSLLDDTTNYRLMISVLPLIEYIAREVDGQACVKIIPQLSDILFNCISAGIKDDGTDHYDDSNYNNIPNPWIVTKVISILNILISSPSSSAGEITFSNIDQGTLGKLRTCVTKAIEIGTRPAVDVLMRTVQNTILFSLINFASKLDPSADAIVSSVNALCSLLTSSETNTRYLTLDCLIKLCSVSGKNARDEVRTHHMDQLFHLLLMERDTSIVRKVVDLLYALTDASNVQSIVNALLKYMTDSKQTHHHIRSDIAVKVAFLTENFATDSRWYVGVLLNLLSFSNASFNSNDIWQRLCQIVVNNESLHQLTCEYLLDYLAKPNISEAIVKAGAFLLGEYVELVITQTSCGELFNLFTEKYFSVSNLCRAMILTTMMKLYKRDSQIGSAVIKFFQLELNSLDVELQTRSYEYLKIIQLEKVSGARLMDVLFQPMVPFTGKRNPLLNRLGSAALSTSNLTSTLSNENSSSTAPTPPPTRKVKQSSQNVLYENQRLSTDWKDGFRRMLKHKQGVFYSTPFLKIFYRLSVSPSHPELLEVALTYVNISDWPITSLLTELISYKTDNDPSYIVNVINVPTTSISVGERATHKLEILTRRGSPIDQSPILNVNFKCGGNVSSVSLKITAAITSTIYSARSEEKSGVSLSQFVQRWRALGDALGKDGEFHRTAVIVAQDTLSHIKSSIDKMSFDIVEQTTVENTIFAAGIVHTKIGGSSGCLMKLRCLENEVDLTCKTTQGSYLAELIIQCVCEATI</sequence>
<name>A0A1G4JU23_9SACH</name>
<dbReference type="GO" id="GO:0030122">
    <property type="term" value="C:AP-2 adaptor complex"/>
    <property type="evidence" value="ECO:0007669"/>
    <property type="project" value="InterPro"/>
</dbReference>
<dbReference type="OrthoDB" id="28053at2759"/>
<dbReference type="GO" id="GO:0035615">
    <property type="term" value="F:clathrin adaptor activity"/>
    <property type="evidence" value="ECO:0007669"/>
    <property type="project" value="InterPro"/>
</dbReference>
<dbReference type="EMBL" id="LT598451">
    <property type="protein sequence ID" value="SCU94423.1"/>
    <property type="molecule type" value="Genomic_DNA"/>
</dbReference>
<dbReference type="InterPro" id="IPR050840">
    <property type="entry name" value="Adaptor_Complx_Large_Subunit"/>
</dbReference>
<dbReference type="InterPro" id="IPR011989">
    <property type="entry name" value="ARM-like"/>
</dbReference>
<dbReference type="SUPFAM" id="SSF49348">
    <property type="entry name" value="Clathrin adaptor appendage domain"/>
    <property type="match status" value="1"/>
</dbReference>
<evidence type="ECO:0000313" key="10">
    <source>
        <dbReference type="Proteomes" id="UP000189911"/>
    </source>
</evidence>
<gene>
    <name evidence="9" type="ORF">LANO_0E06722G</name>
</gene>
<dbReference type="InterPro" id="IPR013041">
    <property type="entry name" value="Clathrin_app_Ig-like_sf"/>
</dbReference>
<keyword evidence="5" id="KW-0254">Endocytosis</keyword>
<feature type="binding site" evidence="6">
    <location>
        <begin position="70"/>
        <end position="74"/>
    </location>
    <ligand>
        <name>a 1,2-diacyl-sn-glycero-3-phospho-(1D-myo-inositol-3,4,5-trisphosphate)</name>
        <dbReference type="ChEBI" id="CHEBI:57836"/>
    </ligand>
</feature>
<dbReference type="SUPFAM" id="SSF48371">
    <property type="entry name" value="ARM repeat"/>
    <property type="match status" value="1"/>
</dbReference>
<dbReference type="AlphaFoldDB" id="A0A1G4JU23"/>
<dbReference type="Gene3D" id="1.25.10.10">
    <property type="entry name" value="Leucine-rich Repeat Variant"/>
    <property type="match status" value="1"/>
</dbReference>
<feature type="binding site" evidence="6">
    <location>
        <position position="66"/>
    </location>
    <ligand>
        <name>a 1,2-diacyl-sn-glycero-3-phospho-(1D-myo-inositol-3,4,5-trisphosphate)</name>
        <dbReference type="ChEBI" id="CHEBI:57836"/>
    </ligand>
</feature>
<evidence type="ECO:0000256" key="4">
    <source>
        <dbReference type="ARBA" id="ARBA00023136"/>
    </source>
</evidence>
<feature type="compositionally biased region" description="Low complexity" evidence="7">
    <location>
        <begin position="678"/>
        <end position="690"/>
    </location>
</feature>
<evidence type="ECO:0000259" key="8">
    <source>
        <dbReference type="Pfam" id="PF01602"/>
    </source>
</evidence>
<dbReference type="InterPro" id="IPR002553">
    <property type="entry name" value="Clathrin/coatomer_adapt-like_N"/>
</dbReference>
<accession>A0A1G4JU23</accession>
<comment type="function">
    <text evidence="5">Adaptins are components of the adaptor complexes which link clathrin to receptors in coated vesicles. Clathrin-associated protein complexes are believed to interact with the cytoplasmic tails of membrane proteins, leading to their selection and concentration.</text>
</comment>
<keyword evidence="10" id="KW-1185">Reference proteome</keyword>
<keyword evidence="5" id="KW-0168">Coated pit</keyword>
<dbReference type="InterPro" id="IPR009028">
    <property type="entry name" value="Coatomer/calthrin_app_sub_C"/>
</dbReference>
<dbReference type="InterPro" id="IPR017104">
    <property type="entry name" value="AP2_complex_asu"/>
</dbReference>